<gene>
    <name evidence="2" type="ORF">g.41843</name>
</gene>
<sequence>MDRVFIIVSSVLAICTLTSTQYIDAECALHITGAGRTSFFDFNSNTLKGGPNGLGLSGQCITYEAINQAYIDARKRINVAQTNKDKWTAQELASVGELLLDISIQLTKK</sequence>
<keyword evidence="1" id="KW-0732">Signal</keyword>
<organism evidence="2">
    <name type="scientific">Sipha flava</name>
    <name type="common">yellow sugarcane aphid</name>
    <dbReference type="NCBI Taxonomy" id="143950"/>
    <lineage>
        <taxon>Eukaryota</taxon>
        <taxon>Metazoa</taxon>
        <taxon>Ecdysozoa</taxon>
        <taxon>Arthropoda</taxon>
        <taxon>Hexapoda</taxon>
        <taxon>Insecta</taxon>
        <taxon>Pterygota</taxon>
        <taxon>Neoptera</taxon>
        <taxon>Paraneoptera</taxon>
        <taxon>Hemiptera</taxon>
        <taxon>Sternorrhyncha</taxon>
        <taxon>Aphidomorpha</taxon>
        <taxon>Aphidoidea</taxon>
        <taxon>Aphididae</taxon>
        <taxon>Sipha</taxon>
    </lineage>
</organism>
<reference evidence="2" key="1">
    <citation type="submission" date="2018-04" db="EMBL/GenBank/DDBJ databases">
        <title>Transcriptome assembly of Sipha flava.</title>
        <authorList>
            <person name="Scully E.D."/>
            <person name="Geib S.M."/>
            <person name="Palmer N.A."/>
            <person name="Koch K."/>
            <person name="Bradshaw J."/>
            <person name="Heng-Moss T."/>
            <person name="Sarath G."/>
        </authorList>
    </citation>
    <scope>NUCLEOTIDE SEQUENCE</scope>
</reference>
<protein>
    <submittedName>
        <fullName evidence="2">Uncharacterized protein</fullName>
    </submittedName>
</protein>
<feature type="signal peptide" evidence="1">
    <location>
        <begin position="1"/>
        <end position="20"/>
    </location>
</feature>
<dbReference type="EMBL" id="GGMS01011881">
    <property type="protein sequence ID" value="MBY81084.1"/>
    <property type="molecule type" value="Transcribed_RNA"/>
</dbReference>
<dbReference type="AlphaFoldDB" id="A0A2S2QTP1"/>
<evidence type="ECO:0000313" key="2">
    <source>
        <dbReference type="EMBL" id="MBY81084.1"/>
    </source>
</evidence>
<evidence type="ECO:0000256" key="1">
    <source>
        <dbReference type="SAM" id="SignalP"/>
    </source>
</evidence>
<proteinExistence type="predicted"/>
<dbReference type="OrthoDB" id="823504at2759"/>
<accession>A0A2S2QTP1</accession>
<name>A0A2S2QTP1_9HEMI</name>
<feature type="chain" id="PRO_5015403542" evidence="1">
    <location>
        <begin position="21"/>
        <end position="109"/>
    </location>
</feature>